<reference evidence="6" key="1">
    <citation type="submission" date="2015-11" db="EMBL/GenBank/DDBJ databases">
        <authorList>
            <person name="Zhang Y."/>
            <person name="Guo Z."/>
        </authorList>
    </citation>
    <scope>NUCLEOTIDE SEQUENCE</scope>
    <source>
        <strain evidence="6">BN30871</strain>
    </source>
</reference>
<dbReference type="Pfam" id="PF00551">
    <property type="entry name" value="Formyl_trans_N"/>
    <property type="match status" value="1"/>
</dbReference>
<evidence type="ECO:0000256" key="1">
    <source>
        <dbReference type="ARBA" id="ARBA00005054"/>
    </source>
</evidence>
<dbReference type="InterPro" id="IPR004607">
    <property type="entry name" value="GART"/>
</dbReference>
<dbReference type="SUPFAM" id="SSF53328">
    <property type="entry name" value="Formyltransferase"/>
    <property type="match status" value="1"/>
</dbReference>
<keyword evidence="2 6" id="KW-0808">Transferase</keyword>
<evidence type="ECO:0000259" key="5">
    <source>
        <dbReference type="Pfam" id="PF00551"/>
    </source>
</evidence>
<dbReference type="InterPro" id="IPR002376">
    <property type="entry name" value="Formyl_transf_N"/>
</dbReference>
<accession>A0A0S4XM10</accession>
<dbReference type="NCBIfam" id="TIGR00639">
    <property type="entry name" value="PurN"/>
    <property type="match status" value="1"/>
</dbReference>
<protein>
    <recommendedName>
        <fullName evidence="4">Phosphoribosylglycinamide formyltransferase</fullName>
        <ecNumber evidence="4">2.1.2.2</ecNumber>
    </recommendedName>
</protein>
<dbReference type="Gene3D" id="3.40.50.170">
    <property type="entry name" value="Formyl transferase, N-terminal domain"/>
    <property type="match status" value="1"/>
</dbReference>
<evidence type="ECO:0000256" key="3">
    <source>
        <dbReference type="ARBA" id="ARBA00022755"/>
    </source>
</evidence>
<dbReference type="PANTHER" id="PTHR43369">
    <property type="entry name" value="PHOSPHORIBOSYLGLYCINAMIDE FORMYLTRANSFERASE"/>
    <property type="match status" value="1"/>
</dbReference>
<evidence type="ECO:0000256" key="4">
    <source>
        <dbReference type="NCBIfam" id="TIGR00639"/>
    </source>
</evidence>
<gene>
    <name evidence="6" type="primary">purN</name>
    <name evidence="6" type="ORF">BN3087_150053</name>
</gene>
<dbReference type="EMBL" id="FAXN01000013">
    <property type="protein sequence ID" value="CUV65036.1"/>
    <property type="molecule type" value="Genomic_DNA"/>
</dbReference>
<dbReference type="EC" id="2.1.2.2" evidence="4"/>
<evidence type="ECO:0000313" key="6">
    <source>
        <dbReference type="EMBL" id="CUV65036.1"/>
    </source>
</evidence>
<organism evidence="6">
    <name type="scientific">Sulfurovum sp. enrichment culture clone C5</name>
    <dbReference type="NCBI Taxonomy" id="497650"/>
    <lineage>
        <taxon>Bacteria</taxon>
        <taxon>Pseudomonadati</taxon>
        <taxon>Campylobacterota</taxon>
        <taxon>Epsilonproteobacteria</taxon>
        <taxon>Campylobacterales</taxon>
        <taxon>Sulfurovaceae</taxon>
        <taxon>Sulfurovum</taxon>
        <taxon>environmental samples</taxon>
    </lineage>
</organism>
<dbReference type="GO" id="GO:0004644">
    <property type="term" value="F:phosphoribosylglycinamide formyltransferase activity"/>
    <property type="evidence" value="ECO:0007669"/>
    <property type="project" value="UniProtKB-UniRule"/>
</dbReference>
<proteinExistence type="predicted"/>
<dbReference type="GO" id="GO:0005737">
    <property type="term" value="C:cytoplasm"/>
    <property type="evidence" value="ECO:0007669"/>
    <property type="project" value="TreeGrafter"/>
</dbReference>
<keyword evidence="3" id="KW-0658">Purine biosynthesis</keyword>
<comment type="pathway">
    <text evidence="1">Purine metabolism; IMP biosynthesis via de novo pathway; N(2)-formyl-N(1)-(5-phospho-D-ribosyl)glycinamide from N(1)-(5-phospho-D-ribosyl)glycinamide (10-formyl THF route): step 1/1.</text>
</comment>
<dbReference type="InterPro" id="IPR036477">
    <property type="entry name" value="Formyl_transf_N_sf"/>
</dbReference>
<name>A0A0S4XM10_9BACT</name>
<sequence>MKNIVILFSGDGTNFEYLATHLPQDKICIKKAICNNPKAQGIKKAIKHNIPLEMIDSSIYKNREEFDEVLVEEIKKADVDLVVLAGFMRILTPVFTKQIKSINLHPSLLPRHKGTNAIEKSFNDEFREGGVSVHYVNDELDGGEIILQREISKDGLSFDEYHQKIKNLEKKALLDAILVALS</sequence>
<dbReference type="GO" id="GO:0006189">
    <property type="term" value="P:'de novo' IMP biosynthetic process"/>
    <property type="evidence" value="ECO:0007669"/>
    <property type="project" value="InterPro"/>
</dbReference>
<dbReference type="PANTHER" id="PTHR43369:SF2">
    <property type="entry name" value="PHOSPHORIBOSYLGLYCINAMIDE FORMYLTRANSFERASE"/>
    <property type="match status" value="1"/>
</dbReference>
<evidence type="ECO:0000256" key="2">
    <source>
        <dbReference type="ARBA" id="ARBA00022679"/>
    </source>
</evidence>
<feature type="domain" description="Formyl transferase N-terminal" evidence="5">
    <location>
        <begin position="2"/>
        <end position="177"/>
    </location>
</feature>
<dbReference type="AlphaFoldDB" id="A0A0S4XM10"/>